<feature type="repeat" description="WD" evidence="6">
    <location>
        <begin position="273"/>
        <end position="314"/>
    </location>
</feature>
<dbReference type="GO" id="GO:0030490">
    <property type="term" value="P:maturation of SSU-rRNA"/>
    <property type="evidence" value="ECO:0007669"/>
    <property type="project" value="TreeGrafter"/>
</dbReference>
<dbReference type="GeneID" id="36600885"/>
<sequence>MVKSYLKYEHAKSFGTILSGSSNLVWTSKDRTGTGAGQAITAANEEVLCWDIKKGELISRWRDERCSYPVTAIAQSGVDKDMFAVGYEDGSIRIWDSKIATVLVNFNGHKSAITHLAFDKSGVRLASGAKDTDIIVWDLVAEVGQYKLRGHKDQITGLRFIEPEAQVSDEAGNKAMISNGDDAPEGYLLSTGKDSLLKLWDLSSRHCIETHISQTNGECWALGVSPDLSGCITAGNDGEMKVWSLDADGLSSAARRVEVVASAQFLQDRGTLFRQNKDRATEVIFHPHKDYFAVHGSDKSVDIWRIRSEAEVKKALARKRRRRREKKKDAKHDDEDMENANDTQDDVSKADISDVFVQYVIVRTGGKVRSVDWALPTGQKQIHLVVGTTNNQLEYYNVQPKEKGDKKAKDDIPDYAKAFSVEIPGHRADIRALSLSSDDKMLASASNGLLKIWNIKTQTCIRTFECGYALCCSFLPGDKVVVVGTKNGELQLFDVASASLLDSVDAHEGAVWALQVHPDGRSVVSGSADKTAKFWDFKIVQEQVLGTKRTTPKLKLVQSRALKVSDDILSLRFSPDARLLAVSLLDSTVKVFFVDSLKLYLNLYGHKLPVLSMDISYDSKLIVTSSADKNIRIWGLDFGDCHKALFGHQDSILQVAFVPHNSDGNGHHFFSSGKDRTIRYWDGDKFEQIQRLDGHHGEVWAIAMSHSGNFLVTASHDKSIRVWDETDEQIFLEEEREKEMEELYESTLTASLEKDQEGDENGEVAAAGKQTTETLMAGERIAEALEMGMADLNLLKEYEEAKLTNPHAMPPQRNPVFLALGNITAEAYVMSVLQRIKASALHDALLVLPFASVPILFTFINIFAMRSMNIPLTCRILFFMLKTHHKQIVASRTMKVMMDGIRTNLRAALKKQKDEMGVNIAALKVVGMQIRDKSVKEYVDETWEEESRERSAKKRAFVHVA</sequence>
<dbReference type="GO" id="GO:0034388">
    <property type="term" value="C:Pwp2p-containing subcomplex of 90S preribosome"/>
    <property type="evidence" value="ECO:0007669"/>
    <property type="project" value="TreeGrafter"/>
</dbReference>
<dbReference type="SMART" id="SM00320">
    <property type="entry name" value="WD40"/>
    <property type="match status" value="12"/>
</dbReference>
<feature type="compositionally biased region" description="Acidic residues" evidence="7">
    <location>
        <begin position="335"/>
        <end position="345"/>
    </location>
</feature>
<feature type="domain" description="Small-subunit processome Utp12" evidence="9">
    <location>
        <begin position="826"/>
        <end position="926"/>
    </location>
</feature>
<keyword evidence="8" id="KW-1133">Transmembrane helix</keyword>
<dbReference type="InterPro" id="IPR019775">
    <property type="entry name" value="WD40_repeat_CS"/>
</dbReference>
<evidence type="ECO:0000256" key="4">
    <source>
        <dbReference type="ARBA" id="ARBA00023242"/>
    </source>
</evidence>
<dbReference type="InterPro" id="IPR051570">
    <property type="entry name" value="TBC1_cilium_biogenesis"/>
</dbReference>
<dbReference type="Pfam" id="PF25172">
    <property type="entry name" value="Beta-prop_WDR3_2nd"/>
    <property type="match status" value="1"/>
</dbReference>
<evidence type="ECO:0000313" key="10">
    <source>
        <dbReference type="EMBL" id="PTB65451.1"/>
    </source>
</evidence>
<dbReference type="Proteomes" id="UP000241546">
    <property type="component" value="Unassembled WGS sequence"/>
</dbReference>
<comment type="subcellular location">
    <subcellularLocation>
        <location evidence="1">Nucleus</location>
        <location evidence="1">Nucleolus</location>
    </subcellularLocation>
</comment>
<evidence type="ECO:0000256" key="8">
    <source>
        <dbReference type="SAM" id="Phobius"/>
    </source>
</evidence>
<dbReference type="OrthoDB" id="407922at2759"/>
<reference evidence="11" key="1">
    <citation type="submission" date="2016-07" db="EMBL/GenBank/DDBJ databases">
        <title>Multiple horizontal gene transfer events from other fungi enriched the ability of initially mycotrophic Trichoderma (Ascomycota) to feed on dead plant biomass.</title>
        <authorList>
            <consortium name="DOE Joint Genome Institute"/>
            <person name="Atanasova L."/>
            <person name="Chenthamara K."/>
            <person name="Zhang J."/>
            <person name="Grujic M."/>
            <person name="Henrissat B."/>
            <person name="Kuo A."/>
            <person name="Aerts A."/>
            <person name="Salamov A."/>
            <person name="Lipzen A."/>
            <person name="Labutti K."/>
            <person name="Barry K."/>
            <person name="Miao Y."/>
            <person name="Rahimi M.J."/>
            <person name="Shen Q."/>
            <person name="Grigoriev I.V."/>
            <person name="Kubicek C.P."/>
            <person name="Druzhinina I.S."/>
        </authorList>
    </citation>
    <scope>NUCLEOTIDE SEQUENCE [LARGE SCALE GENOMIC DNA]</scope>
    <source>
        <strain evidence="11">TUCIM 6016</strain>
    </source>
</reference>
<dbReference type="Pfam" id="PF25173">
    <property type="entry name" value="Beta-prop_WDR3_1st"/>
    <property type="match status" value="1"/>
</dbReference>
<dbReference type="InterPro" id="IPR036322">
    <property type="entry name" value="WD40_repeat_dom_sf"/>
</dbReference>
<dbReference type="PROSITE" id="PS00678">
    <property type="entry name" value="WD_REPEATS_1"/>
    <property type="match status" value="3"/>
</dbReference>
<dbReference type="FunFam" id="2.130.10.10:FF:000178">
    <property type="entry name" value="WD repeat domain 3"/>
    <property type="match status" value="1"/>
</dbReference>
<evidence type="ECO:0000256" key="7">
    <source>
        <dbReference type="SAM" id="MobiDB-lite"/>
    </source>
</evidence>
<dbReference type="GO" id="GO:0032040">
    <property type="term" value="C:small-subunit processome"/>
    <property type="evidence" value="ECO:0007669"/>
    <property type="project" value="TreeGrafter"/>
</dbReference>
<evidence type="ECO:0000313" key="11">
    <source>
        <dbReference type="Proteomes" id="UP000241546"/>
    </source>
</evidence>
<dbReference type="PROSITE" id="PS50082">
    <property type="entry name" value="WD_REPEATS_2"/>
    <property type="match status" value="8"/>
</dbReference>
<keyword evidence="4" id="KW-0539">Nucleus</keyword>
<dbReference type="InterPro" id="IPR020472">
    <property type="entry name" value="WD40_PAC1"/>
</dbReference>
<feature type="repeat" description="WD" evidence="6">
    <location>
        <begin position="603"/>
        <end position="644"/>
    </location>
</feature>
<name>A0A2T4B8A3_9HYPO</name>
<dbReference type="AlphaFoldDB" id="A0A2T4B8A3"/>
<dbReference type="InterPro" id="IPR001680">
    <property type="entry name" value="WD40_rpt"/>
</dbReference>
<feature type="repeat" description="WD" evidence="6">
    <location>
        <begin position="645"/>
        <end position="691"/>
    </location>
</feature>
<dbReference type="PRINTS" id="PR00320">
    <property type="entry name" value="GPROTEINBRPT"/>
</dbReference>
<dbReference type="PROSITE" id="PS50294">
    <property type="entry name" value="WD_REPEATS_REGION"/>
    <property type="match status" value="5"/>
</dbReference>
<keyword evidence="11" id="KW-1185">Reference proteome</keyword>
<feature type="repeat" description="WD" evidence="6">
    <location>
        <begin position="504"/>
        <end position="538"/>
    </location>
</feature>
<dbReference type="FunFam" id="2.130.10.10:FF:000157">
    <property type="entry name" value="WD repeat domain 3"/>
    <property type="match status" value="1"/>
</dbReference>
<dbReference type="EMBL" id="KZ680215">
    <property type="protein sequence ID" value="PTB65451.1"/>
    <property type="molecule type" value="Genomic_DNA"/>
</dbReference>
<dbReference type="InterPro" id="IPR007148">
    <property type="entry name" value="SSU_processome_Utp12"/>
</dbReference>
<comment type="similarity">
    <text evidence="5">Belongs to the WD repeat WDR3/UTP12 family.</text>
</comment>
<evidence type="ECO:0000256" key="2">
    <source>
        <dbReference type="ARBA" id="ARBA00022574"/>
    </source>
</evidence>
<dbReference type="RefSeq" id="XP_024748771.1">
    <property type="nucleotide sequence ID" value="XM_024892767.1"/>
</dbReference>
<evidence type="ECO:0000256" key="3">
    <source>
        <dbReference type="ARBA" id="ARBA00022737"/>
    </source>
</evidence>
<dbReference type="PANTHER" id="PTHR19853">
    <property type="entry name" value="WD REPEAT CONTAINING PROTEIN 3 WDR3"/>
    <property type="match status" value="1"/>
</dbReference>
<accession>A0A2T4B8A3</accession>
<feature type="region of interest" description="Disordered" evidence="7">
    <location>
        <begin position="317"/>
        <end position="345"/>
    </location>
</feature>
<organism evidence="10 11">
    <name type="scientific">Trichoderma citrinoviride</name>
    <dbReference type="NCBI Taxonomy" id="58853"/>
    <lineage>
        <taxon>Eukaryota</taxon>
        <taxon>Fungi</taxon>
        <taxon>Dikarya</taxon>
        <taxon>Ascomycota</taxon>
        <taxon>Pezizomycotina</taxon>
        <taxon>Sordariomycetes</taxon>
        <taxon>Hypocreomycetidae</taxon>
        <taxon>Hypocreales</taxon>
        <taxon>Hypocreaceae</taxon>
        <taxon>Trichoderma</taxon>
    </lineage>
</organism>
<gene>
    <name evidence="10" type="ORF">BBK36DRAFT_1135810</name>
</gene>
<evidence type="ECO:0000256" key="5">
    <source>
        <dbReference type="ARBA" id="ARBA00038229"/>
    </source>
</evidence>
<dbReference type="GO" id="GO:0030515">
    <property type="term" value="F:snoRNA binding"/>
    <property type="evidence" value="ECO:0007669"/>
    <property type="project" value="TreeGrafter"/>
</dbReference>
<evidence type="ECO:0000259" key="9">
    <source>
        <dbReference type="Pfam" id="PF04003"/>
    </source>
</evidence>
<feature type="compositionally biased region" description="Basic residues" evidence="7">
    <location>
        <begin position="317"/>
        <end position="326"/>
    </location>
</feature>
<evidence type="ECO:0000256" key="6">
    <source>
        <dbReference type="PROSITE-ProRule" id="PRU00221"/>
    </source>
</evidence>
<evidence type="ECO:0000256" key="1">
    <source>
        <dbReference type="ARBA" id="ARBA00004604"/>
    </source>
</evidence>
<keyword evidence="3" id="KW-0677">Repeat</keyword>
<feature type="transmembrane region" description="Helical" evidence="8">
    <location>
        <begin position="845"/>
        <end position="865"/>
    </location>
</feature>
<dbReference type="PANTHER" id="PTHR19853:SF0">
    <property type="entry name" value="WD REPEAT-CONTAINING PROTEIN 3"/>
    <property type="match status" value="1"/>
</dbReference>
<dbReference type="CDD" id="cd00200">
    <property type="entry name" value="WD40"/>
    <property type="match status" value="1"/>
</dbReference>
<keyword evidence="2 6" id="KW-0853">WD repeat</keyword>
<dbReference type="SUPFAM" id="SSF50978">
    <property type="entry name" value="WD40 repeat-like"/>
    <property type="match status" value="2"/>
</dbReference>
<keyword evidence="8" id="KW-0812">Transmembrane</keyword>
<feature type="repeat" description="WD" evidence="6">
    <location>
        <begin position="106"/>
        <end position="139"/>
    </location>
</feature>
<dbReference type="InterPro" id="IPR015943">
    <property type="entry name" value="WD40/YVTN_repeat-like_dom_sf"/>
</dbReference>
<dbReference type="Pfam" id="PF04003">
    <property type="entry name" value="Utp12"/>
    <property type="match status" value="1"/>
</dbReference>
<feature type="repeat" description="WD" evidence="6">
    <location>
        <begin position="692"/>
        <end position="724"/>
    </location>
</feature>
<feature type="repeat" description="WD" evidence="6">
    <location>
        <begin position="187"/>
        <end position="210"/>
    </location>
</feature>
<protein>
    <submittedName>
        <fullName evidence="10">WD40 repeat-like protein</fullName>
    </submittedName>
</protein>
<proteinExistence type="inferred from homology"/>
<dbReference type="Gene3D" id="2.130.10.10">
    <property type="entry name" value="YVTN repeat-like/Quinoprotein amine dehydrogenase"/>
    <property type="match status" value="5"/>
</dbReference>
<keyword evidence="8" id="KW-0472">Membrane</keyword>
<feature type="repeat" description="WD" evidence="6">
    <location>
        <begin position="423"/>
        <end position="463"/>
    </location>
</feature>